<evidence type="ECO:0008006" key="4">
    <source>
        <dbReference type="Google" id="ProtNLM"/>
    </source>
</evidence>
<dbReference type="STRING" id="408074.SAMN05660909_01694"/>
<proteinExistence type="predicted"/>
<sequence>MKRFFVIRLSLLLATGLLSAPLLFAQETRSEKRSDKKAEKAAEVKALIDSHYYLFNAQTAFPIGGRMRNITSNYDLVVKKDSVVSYLPYFGRAYTAEYNVTRSPLDFTSTSFDYTVTPGKKDGWAITIKPKDNKSVQTMYLTVSSEGYATLQVTSNDRTAISFNGTLQAIPAKRR</sequence>
<evidence type="ECO:0000313" key="2">
    <source>
        <dbReference type="EMBL" id="SEA37773.1"/>
    </source>
</evidence>
<feature type="signal peptide" evidence="1">
    <location>
        <begin position="1"/>
        <end position="25"/>
    </location>
</feature>
<gene>
    <name evidence="2" type="ORF">SAMN05660909_01694</name>
</gene>
<dbReference type="AlphaFoldDB" id="A0A1H4APF0"/>
<organism evidence="2 3">
    <name type="scientific">Chitinophaga terrae</name>
    <name type="common">ex Kim and Jung 2007</name>
    <dbReference type="NCBI Taxonomy" id="408074"/>
    <lineage>
        <taxon>Bacteria</taxon>
        <taxon>Pseudomonadati</taxon>
        <taxon>Bacteroidota</taxon>
        <taxon>Chitinophagia</taxon>
        <taxon>Chitinophagales</taxon>
        <taxon>Chitinophagaceae</taxon>
        <taxon>Chitinophaga</taxon>
    </lineage>
</organism>
<dbReference type="InterPro" id="IPR025347">
    <property type="entry name" value="DUF4251"/>
</dbReference>
<dbReference type="RefSeq" id="WP_089760575.1">
    <property type="nucleotide sequence ID" value="NZ_BKAT01000009.1"/>
</dbReference>
<dbReference type="Gene3D" id="2.40.128.410">
    <property type="match status" value="1"/>
</dbReference>
<keyword evidence="1" id="KW-0732">Signal</keyword>
<keyword evidence="3" id="KW-1185">Reference proteome</keyword>
<protein>
    <recommendedName>
        <fullName evidence="4">DUF4251 domain-containing protein</fullName>
    </recommendedName>
</protein>
<reference evidence="3" key="1">
    <citation type="submission" date="2016-10" db="EMBL/GenBank/DDBJ databases">
        <authorList>
            <person name="Varghese N."/>
            <person name="Submissions S."/>
        </authorList>
    </citation>
    <scope>NUCLEOTIDE SEQUENCE [LARGE SCALE GENOMIC DNA]</scope>
    <source>
        <strain evidence="3">DSM 23920</strain>
    </source>
</reference>
<name>A0A1H4APF0_9BACT</name>
<dbReference type="EMBL" id="FNRL01000006">
    <property type="protein sequence ID" value="SEA37773.1"/>
    <property type="molecule type" value="Genomic_DNA"/>
</dbReference>
<feature type="chain" id="PRO_5011753951" description="DUF4251 domain-containing protein" evidence="1">
    <location>
        <begin position="26"/>
        <end position="175"/>
    </location>
</feature>
<dbReference type="Pfam" id="PF14059">
    <property type="entry name" value="DUF4251"/>
    <property type="match status" value="1"/>
</dbReference>
<evidence type="ECO:0000256" key="1">
    <source>
        <dbReference type="SAM" id="SignalP"/>
    </source>
</evidence>
<dbReference type="OrthoDB" id="1097715at2"/>
<accession>A0A1H4APF0</accession>
<dbReference type="Proteomes" id="UP000199656">
    <property type="component" value="Unassembled WGS sequence"/>
</dbReference>
<evidence type="ECO:0000313" key="3">
    <source>
        <dbReference type="Proteomes" id="UP000199656"/>
    </source>
</evidence>